<keyword evidence="2" id="KW-1185">Reference proteome</keyword>
<gene>
    <name evidence="1" type="ORF">H6A04_12545</name>
</gene>
<evidence type="ECO:0000313" key="2">
    <source>
        <dbReference type="Proteomes" id="UP000728968"/>
    </source>
</evidence>
<name>A0ABS2G769_FUSMR</name>
<proteinExistence type="predicted"/>
<evidence type="ECO:0000313" key="1">
    <source>
        <dbReference type="EMBL" id="MBM6876447.1"/>
    </source>
</evidence>
<feature type="non-terminal residue" evidence="1">
    <location>
        <position position="1"/>
    </location>
</feature>
<dbReference type="EMBL" id="JACJLT010000404">
    <property type="protein sequence ID" value="MBM6876447.1"/>
    <property type="molecule type" value="Genomic_DNA"/>
</dbReference>
<comment type="caution">
    <text evidence="1">The sequence shown here is derived from an EMBL/GenBank/DDBJ whole genome shotgun (WGS) entry which is preliminary data.</text>
</comment>
<accession>A0ABS2G769</accession>
<reference evidence="1 2" key="1">
    <citation type="journal article" date="2021" name="Sci. Rep.">
        <title>The distribution of antibiotic resistance genes in chicken gut microbiota commensals.</title>
        <authorList>
            <person name="Juricova H."/>
            <person name="Matiasovicova J."/>
            <person name="Kubasova T."/>
            <person name="Cejkova D."/>
            <person name="Rychlik I."/>
        </authorList>
    </citation>
    <scope>NUCLEOTIDE SEQUENCE [LARGE SCALE GENOMIC DNA]</scope>
    <source>
        <strain evidence="1 2">An425</strain>
    </source>
</reference>
<organism evidence="1 2">
    <name type="scientific">Fusobacterium mortiferum</name>
    <dbReference type="NCBI Taxonomy" id="850"/>
    <lineage>
        <taxon>Bacteria</taxon>
        <taxon>Fusobacteriati</taxon>
        <taxon>Fusobacteriota</taxon>
        <taxon>Fusobacteriia</taxon>
        <taxon>Fusobacteriales</taxon>
        <taxon>Fusobacteriaceae</taxon>
        <taxon>Fusobacterium</taxon>
    </lineage>
</organism>
<dbReference type="Proteomes" id="UP000728968">
    <property type="component" value="Unassembled WGS sequence"/>
</dbReference>
<sequence>DRAVGYFTSDSLSLVLEGIEQLIKNNGKMRIVTSPMLSEKDIKALKQVNDIDVINFKIEDEIKKFYLTKSSDITKLFSWLISKEILEIKIAYQKNLTGIYHEKFGIFKDFNENY</sequence>
<feature type="non-terminal residue" evidence="1">
    <location>
        <position position="114"/>
    </location>
</feature>
<protein>
    <submittedName>
        <fullName evidence="1">DNA phosphorothioation system restriction enzyme</fullName>
    </submittedName>
</protein>